<dbReference type="RefSeq" id="WP_306375899.1">
    <property type="nucleotide sequence ID" value="NZ_JASAYT010000014.1"/>
</dbReference>
<sequence length="235" mass="26112">MAYRYDADLEFLANCENEDLQPLVDILTKDKDGKKRYTEGLTKTKEYKTYYPDHQKYWKEIIADLQTFGANTFVTLVRGGKGVTYREILCDVCDTLKVNFNKESATALIEKNLLDKVLEKSIEELSEEELNAVAEKLNIPTENMGKQALTSAVLVGIRQTMTTPVFLELGWGIFGISTVGTLLAGTTFGRILGAATGPIGWGLTGAWTLMDIASPAKRVTVPAVIQIAFLRRKYS</sequence>
<comment type="caution">
    <text evidence="2">The sequence shown here is derived from an EMBL/GenBank/DDBJ whole genome shotgun (WGS) entry which is preliminary data.</text>
</comment>
<evidence type="ECO:0000259" key="1">
    <source>
        <dbReference type="Pfam" id="PF13099"/>
    </source>
</evidence>
<gene>
    <name evidence="2" type="ORF">QJU97_05325</name>
</gene>
<dbReference type="InterPro" id="IPR025217">
    <property type="entry name" value="DUF3944"/>
</dbReference>
<dbReference type="Proteomes" id="UP001231736">
    <property type="component" value="Unassembled WGS sequence"/>
</dbReference>
<dbReference type="EMBL" id="JASAYT010000014">
    <property type="protein sequence ID" value="MDP8174878.1"/>
    <property type="molecule type" value="Genomic_DNA"/>
</dbReference>
<organism evidence="2 3">
    <name type="scientific">Phocoenobacter skyensis</name>
    <dbReference type="NCBI Taxonomy" id="97481"/>
    <lineage>
        <taxon>Bacteria</taxon>
        <taxon>Pseudomonadati</taxon>
        <taxon>Pseudomonadota</taxon>
        <taxon>Gammaproteobacteria</taxon>
        <taxon>Pasteurellales</taxon>
        <taxon>Pasteurellaceae</taxon>
        <taxon>Phocoenobacter</taxon>
    </lineage>
</organism>
<reference evidence="2" key="1">
    <citation type="journal article" date="2023" name="Front. Microbiol.">
        <title>Phylogeography and host specificity of Pasteurellaceae pathogenic to sea-farmed fish in the north-east Atlantic.</title>
        <authorList>
            <person name="Gulla S."/>
            <person name="Colquhoun D.J."/>
            <person name="Olsen A.B."/>
            <person name="Spilsberg B."/>
            <person name="Lagesen K."/>
            <person name="Aakesson C.P."/>
            <person name="Strom S."/>
            <person name="Manji F."/>
            <person name="Birkbeck T.H."/>
            <person name="Nilsen H.K."/>
        </authorList>
    </citation>
    <scope>NUCLEOTIDE SEQUENCE</scope>
    <source>
        <strain evidence="2">98B1</strain>
    </source>
</reference>
<dbReference type="Pfam" id="PF13099">
    <property type="entry name" value="DUF3944"/>
    <property type="match status" value="1"/>
</dbReference>
<proteinExistence type="predicted"/>
<feature type="domain" description="DUF3944" evidence="1">
    <location>
        <begin position="3"/>
        <end position="37"/>
    </location>
</feature>
<protein>
    <submittedName>
        <fullName evidence="2">DUF3944 domain-containing protein</fullName>
    </submittedName>
</protein>
<name>A0AAJ6NDN2_9PAST</name>
<dbReference type="AlphaFoldDB" id="A0AAJ6NDN2"/>
<evidence type="ECO:0000313" key="2">
    <source>
        <dbReference type="EMBL" id="MDP8174878.1"/>
    </source>
</evidence>
<evidence type="ECO:0000313" key="3">
    <source>
        <dbReference type="Proteomes" id="UP001231736"/>
    </source>
</evidence>
<accession>A0AAJ6NDN2</accession>